<protein>
    <recommendedName>
        <fullName evidence="5">Signal peptidase I</fullName>
        <ecNumber evidence="5">3.4.21.89</ecNumber>
    </recommendedName>
</protein>
<dbReference type="CDD" id="cd06462">
    <property type="entry name" value="Peptidase_S24_S26"/>
    <property type="match status" value="1"/>
</dbReference>
<evidence type="ECO:0000256" key="2">
    <source>
        <dbReference type="ARBA" id="ARBA00022692"/>
    </source>
</evidence>
<dbReference type="EC" id="3.4.21.89" evidence="5"/>
<dbReference type="InterPro" id="IPR001733">
    <property type="entry name" value="Peptidase_S26B"/>
</dbReference>
<feature type="transmembrane region" description="Helical" evidence="6">
    <location>
        <begin position="139"/>
        <end position="162"/>
    </location>
</feature>
<evidence type="ECO:0000256" key="1">
    <source>
        <dbReference type="ARBA" id="ARBA00004370"/>
    </source>
</evidence>
<keyword evidence="8" id="KW-1185">Reference proteome</keyword>
<dbReference type="PANTHER" id="PTHR10806:SF6">
    <property type="entry name" value="SIGNAL PEPTIDASE COMPLEX CATALYTIC SUBUNIT SEC11"/>
    <property type="match status" value="1"/>
</dbReference>
<evidence type="ECO:0000313" key="8">
    <source>
        <dbReference type="Proteomes" id="UP000198625"/>
    </source>
</evidence>
<feature type="transmembrane region" description="Helical" evidence="6">
    <location>
        <begin position="12"/>
        <end position="29"/>
    </location>
</feature>
<gene>
    <name evidence="7" type="ORF">SAMN05660462_00709</name>
</gene>
<reference evidence="7 8" key="1">
    <citation type="submission" date="2016-10" db="EMBL/GenBank/DDBJ databases">
        <authorList>
            <person name="de Groot N.N."/>
        </authorList>
    </citation>
    <scope>NUCLEOTIDE SEQUENCE [LARGE SCALE GENOMIC DNA]</scope>
    <source>
        <strain evidence="7 8">DSM 21650</strain>
    </source>
</reference>
<evidence type="ECO:0000256" key="6">
    <source>
        <dbReference type="SAM" id="Phobius"/>
    </source>
</evidence>
<dbReference type="PANTHER" id="PTHR10806">
    <property type="entry name" value="SIGNAL PEPTIDASE COMPLEX CATALYTIC SUBUNIT SEC11"/>
    <property type="match status" value="1"/>
</dbReference>
<dbReference type="GO" id="GO:0004252">
    <property type="term" value="F:serine-type endopeptidase activity"/>
    <property type="evidence" value="ECO:0007669"/>
    <property type="project" value="UniProtKB-UniRule"/>
</dbReference>
<dbReference type="Proteomes" id="UP000198625">
    <property type="component" value="Unassembled WGS sequence"/>
</dbReference>
<dbReference type="GO" id="GO:0016020">
    <property type="term" value="C:membrane"/>
    <property type="evidence" value="ECO:0007669"/>
    <property type="project" value="UniProtKB-SubCell"/>
</dbReference>
<dbReference type="AlphaFoldDB" id="A0A1H3M3I2"/>
<sequence>MFKRTVKWIGNFLLIILIAATSLSFYGAIQHRRDPSKIPSILGFKTLSVLSGSMRPILQPGDLIISKDVEPEQIKIGDIVTYRVNSDALVTHRVIGITEKNGELAFETKGDANNTEDGGLVLWDQLVGSFVLNIPRGGYIVNFIRSPIGFILLILVPVFLLLGGEIKNILSKIDEEEKDKTKHKDNMKI</sequence>
<evidence type="ECO:0000313" key="7">
    <source>
        <dbReference type="EMBL" id="SDY70854.1"/>
    </source>
</evidence>
<proteinExistence type="predicted"/>
<dbReference type="STRING" id="415015.SAMN05660462_00709"/>
<dbReference type="NCBIfam" id="TIGR02228">
    <property type="entry name" value="sigpep_I_arch"/>
    <property type="match status" value="1"/>
</dbReference>
<dbReference type="GO" id="GO:0006465">
    <property type="term" value="P:signal peptide processing"/>
    <property type="evidence" value="ECO:0007669"/>
    <property type="project" value="UniProtKB-UniRule"/>
</dbReference>
<dbReference type="GO" id="GO:0009003">
    <property type="term" value="F:signal peptidase activity"/>
    <property type="evidence" value="ECO:0007669"/>
    <property type="project" value="UniProtKB-EC"/>
</dbReference>
<organism evidence="7 8">
    <name type="scientific">Proteiniborus ethanoligenes</name>
    <dbReference type="NCBI Taxonomy" id="415015"/>
    <lineage>
        <taxon>Bacteria</taxon>
        <taxon>Bacillati</taxon>
        <taxon>Bacillota</taxon>
        <taxon>Clostridia</taxon>
        <taxon>Eubacteriales</taxon>
        <taxon>Proteiniborus</taxon>
    </lineage>
</organism>
<comment type="subcellular location">
    <subcellularLocation>
        <location evidence="1">Membrane</location>
    </subcellularLocation>
</comment>
<name>A0A1H3M3I2_9FIRM</name>
<dbReference type="SUPFAM" id="SSF51306">
    <property type="entry name" value="LexA/Signal peptidase"/>
    <property type="match status" value="1"/>
</dbReference>
<dbReference type="InterPro" id="IPR036286">
    <property type="entry name" value="LexA/Signal_pep-like_sf"/>
</dbReference>
<evidence type="ECO:0000256" key="5">
    <source>
        <dbReference type="NCBIfam" id="TIGR02228"/>
    </source>
</evidence>
<dbReference type="RefSeq" id="WP_176967848.1">
    <property type="nucleotide sequence ID" value="NZ_FNQE01000005.1"/>
</dbReference>
<keyword evidence="4 6" id="KW-0472">Membrane</keyword>
<evidence type="ECO:0000256" key="4">
    <source>
        <dbReference type="ARBA" id="ARBA00023136"/>
    </source>
</evidence>
<keyword evidence="3 6" id="KW-1133">Transmembrane helix</keyword>
<accession>A0A1H3M3I2</accession>
<dbReference type="PRINTS" id="PR00728">
    <property type="entry name" value="SIGNALPTASE"/>
</dbReference>
<keyword evidence="2 6" id="KW-0812">Transmembrane</keyword>
<evidence type="ECO:0000256" key="3">
    <source>
        <dbReference type="ARBA" id="ARBA00022989"/>
    </source>
</evidence>
<dbReference type="EMBL" id="FNQE01000005">
    <property type="protein sequence ID" value="SDY70854.1"/>
    <property type="molecule type" value="Genomic_DNA"/>
</dbReference>